<evidence type="ECO:0000256" key="2">
    <source>
        <dbReference type="ARBA" id="ARBA00022801"/>
    </source>
</evidence>
<reference evidence="4 5" key="1">
    <citation type="journal article" date="2024" name="Chem. Sci.">
        <title>Discovery of megapolipeptins by genome mining of a Burkholderiales bacteria collection.</title>
        <authorList>
            <person name="Paulo B.S."/>
            <person name="Recchia M.J.J."/>
            <person name="Lee S."/>
            <person name="Fergusson C.H."/>
            <person name="Romanowski S.B."/>
            <person name="Hernandez A."/>
            <person name="Krull N."/>
            <person name="Liu D.Y."/>
            <person name="Cavanagh H."/>
            <person name="Bos A."/>
            <person name="Gray C.A."/>
            <person name="Murphy B.T."/>
            <person name="Linington R.G."/>
            <person name="Eustaquio A.S."/>
        </authorList>
    </citation>
    <scope>NUCLEOTIDE SEQUENCE [LARGE SCALE GENOMIC DNA]</scope>
    <source>
        <strain evidence="4 5">RL17-351-BIE-A</strain>
    </source>
</reference>
<dbReference type="InterPro" id="IPR002053">
    <property type="entry name" value="Glyco_hydro_25"/>
</dbReference>
<dbReference type="PROSITE" id="PS51904">
    <property type="entry name" value="GLYCOSYL_HYDROL_F25_2"/>
    <property type="match status" value="1"/>
</dbReference>
<comment type="caution">
    <text evidence="4">The sequence shown here is derived from an EMBL/GenBank/DDBJ whole genome shotgun (WGS) entry which is preliminary data.</text>
</comment>
<dbReference type="SUPFAM" id="SSF51445">
    <property type="entry name" value="(Trans)glycosidases"/>
    <property type="match status" value="1"/>
</dbReference>
<dbReference type="PANTHER" id="PTHR34135">
    <property type="entry name" value="LYSOZYME"/>
    <property type="match status" value="1"/>
</dbReference>
<dbReference type="Proteomes" id="UP001629274">
    <property type="component" value="Unassembled WGS sequence"/>
</dbReference>
<dbReference type="SMART" id="SM00641">
    <property type="entry name" value="Glyco_25"/>
    <property type="match status" value="1"/>
</dbReference>
<dbReference type="PANTHER" id="PTHR34135:SF2">
    <property type="entry name" value="LYSOZYME"/>
    <property type="match status" value="1"/>
</dbReference>
<sequence length="207" mass="22256">MPTGSNVVVDISHHNANVDFSALKAAGIVGVIHKATQGVTGVDPTYASHRASAQQQGLLWGAYHFGTDSDGVQQAVSFLNAVGDVSNTLIALDFESNPTGPSMSLEEARAFVTHVASATGRYPGFYSGHDIKQLLGTGTDTVLSNCWFWLAQYGPTAVVPPNWTRWTLWQYTDGALGPPPTEIPGVGRFDRDIFNGNEDELRSFWGT</sequence>
<dbReference type="EMBL" id="JAQQDR010000001">
    <property type="protein sequence ID" value="MFM0236580.1"/>
    <property type="molecule type" value="Genomic_DNA"/>
</dbReference>
<proteinExistence type="inferred from homology"/>
<accession>A0ABW9B9E1</accession>
<gene>
    <name evidence="4" type="ORF">PQR03_00400</name>
</gene>
<dbReference type="CDD" id="cd00599">
    <property type="entry name" value="GH25_muramidase"/>
    <property type="match status" value="1"/>
</dbReference>
<dbReference type="RefSeq" id="WP_408263144.1">
    <property type="nucleotide sequence ID" value="NZ_JAQQCK010000010.1"/>
</dbReference>
<keyword evidence="3" id="KW-0326">Glycosidase</keyword>
<comment type="similarity">
    <text evidence="1">Belongs to the glycosyl hydrolase 25 family.</text>
</comment>
<organism evidence="4 5">
    <name type="scientific">Paraburkholderia phytofirmans</name>
    <dbReference type="NCBI Taxonomy" id="261302"/>
    <lineage>
        <taxon>Bacteria</taxon>
        <taxon>Pseudomonadati</taxon>
        <taxon>Pseudomonadota</taxon>
        <taxon>Betaproteobacteria</taxon>
        <taxon>Burkholderiales</taxon>
        <taxon>Burkholderiaceae</taxon>
        <taxon>Paraburkholderia</taxon>
    </lineage>
</organism>
<keyword evidence="5" id="KW-1185">Reference proteome</keyword>
<evidence type="ECO:0000313" key="4">
    <source>
        <dbReference type="EMBL" id="MFM0236580.1"/>
    </source>
</evidence>
<evidence type="ECO:0000256" key="3">
    <source>
        <dbReference type="ARBA" id="ARBA00023295"/>
    </source>
</evidence>
<keyword evidence="2 4" id="KW-0378">Hydrolase</keyword>
<dbReference type="Gene3D" id="3.20.20.80">
    <property type="entry name" value="Glycosidases"/>
    <property type="match status" value="1"/>
</dbReference>
<dbReference type="InterPro" id="IPR018077">
    <property type="entry name" value="Glyco_hydro_fam25_subgr"/>
</dbReference>
<evidence type="ECO:0000313" key="5">
    <source>
        <dbReference type="Proteomes" id="UP001629274"/>
    </source>
</evidence>
<evidence type="ECO:0000256" key="1">
    <source>
        <dbReference type="ARBA" id="ARBA00010646"/>
    </source>
</evidence>
<dbReference type="InterPro" id="IPR017853">
    <property type="entry name" value="GH"/>
</dbReference>
<protein>
    <submittedName>
        <fullName evidence="4">Glycoside hydrolase family 25 protein</fullName>
    </submittedName>
</protein>
<dbReference type="GO" id="GO:0016787">
    <property type="term" value="F:hydrolase activity"/>
    <property type="evidence" value="ECO:0007669"/>
    <property type="project" value="UniProtKB-KW"/>
</dbReference>
<dbReference type="Pfam" id="PF01183">
    <property type="entry name" value="Glyco_hydro_25"/>
    <property type="match status" value="1"/>
</dbReference>
<name>A0ABW9B9E1_9BURK</name>